<organism evidence="1 2">
    <name type="scientific">Kluyveromyces dobzhanskii CBS 2104</name>
    <dbReference type="NCBI Taxonomy" id="1427455"/>
    <lineage>
        <taxon>Eukaryota</taxon>
        <taxon>Fungi</taxon>
        <taxon>Dikarya</taxon>
        <taxon>Ascomycota</taxon>
        <taxon>Saccharomycotina</taxon>
        <taxon>Saccharomycetes</taxon>
        <taxon>Saccharomycetales</taxon>
        <taxon>Saccharomycetaceae</taxon>
        <taxon>Kluyveromyces</taxon>
    </lineage>
</organism>
<dbReference type="AlphaFoldDB" id="A0A0A8L0Q1"/>
<evidence type="ECO:0000313" key="2">
    <source>
        <dbReference type="Proteomes" id="UP000031516"/>
    </source>
</evidence>
<dbReference type="Proteomes" id="UP000031516">
    <property type="component" value="Unassembled WGS sequence"/>
</dbReference>
<dbReference type="OrthoDB" id="10386730at2759"/>
<evidence type="ECO:0000313" key="1">
    <source>
        <dbReference type="EMBL" id="CDO92468.1"/>
    </source>
</evidence>
<keyword evidence="2" id="KW-1185">Reference proteome</keyword>
<gene>
    <name evidence="1" type="ORF">KLDO_g789</name>
</gene>
<accession>A0A0A8L0Q1</accession>
<sequence length="161" mass="18637">MDWSDAGEEGIWLLENDENDLRVFLSGTVCCFNSVKDNRITKVLSKRHVFLTPVRFEDWNWYDLLAELAFHSDLLKIEYATKRTKLLSQFQIEVNVSDFPSGLQSIPQLLKERLGIAKEFPINSVHIVRRNVTLRSSYIEHPDSSDSSRVLLEYLMRSSAS</sequence>
<protein>
    <submittedName>
        <fullName evidence="1">WGS project CCBQ000000000 data, contig 00053</fullName>
    </submittedName>
</protein>
<dbReference type="EMBL" id="CCBQ010000014">
    <property type="protein sequence ID" value="CDO92468.1"/>
    <property type="molecule type" value="Genomic_DNA"/>
</dbReference>
<comment type="caution">
    <text evidence="1">The sequence shown here is derived from an EMBL/GenBank/DDBJ whole genome shotgun (WGS) entry which is preliminary data.</text>
</comment>
<proteinExistence type="predicted"/>
<name>A0A0A8L0Q1_9SACH</name>
<reference evidence="1 2" key="1">
    <citation type="submission" date="2014-03" db="EMBL/GenBank/DDBJ databases">
        <title>The genome of Kluyveromyces dobzhanskii.</title>
        <authorList>
            <person name="Nystedt B."/>
            <person name="Astrom S."/>
        </authorList>
    </citation>
    <scope>NUCLEOTIDE SEQUENCE [LARGE SCALE GENOMIC DNA]</scope>
    <source>
        <strain evidence="1 2">CBS 2104</strain>
    </source>
</reference>